<evidence type="ECO:0000313" key="3">
    <source>
        <dbReference type="Proteomes" id="UP000295689"/>
    </source>
</evidence>
<dbReference type="EMBL" id="SLVV01000013">
    <property type="protein sequence ID" value="TCN21106.1"/>
    <property type="molecule type" value="Genomic_DNA"/>
</dbReference>
<gene>
    <name evidence="2" type="ORF">EV146_11330</name>
</gene>
<evidence type="ECO:0000313" key="2">
    <source>
        <dbReference type="EMBL" id="TCN21106.1"/>
    </source>
</evidence>
<feature type="chain" id="PRO_5038772482" evidence="1">
    <location>
        <begin position="23"/>
        <end position="1337"/>
    </location>
</feature>
<dbReference type="Proteomes" id="UP000295689">
    <property type="component" value="Unassembled WGS sequence"/>
</dbReference>
<dbReference type="SUPFAM" id="SSF49785">
    <property type="entry name" value="Galactose-binding domain-like"/>
    <property type="match status" value="1"/>
</dbReference>
<dbReference type="RefSeq" id="WP_132010749.1">
    <property type="nucleotide sequence ID" value="NZ_JABUHM010000010.1"/>
</dbReference>
<sequence>MRSKRFLATLLALIMCITTASSGVTSYAKDTGVDGSETAKKAVSDPIDEFIAAQKELLDEPDQEYWPGSRWWMSNGLHTDETIIAGVKELHDMGISVVEIVYRDGGERLPADLDTSGKYGWTSDTTPANIYAWGSEEWKHDTSLIIKEATKYGMGFSMTSGTNWSNANLPDTHLKPDDDGAGKSLGYRIQTVTGGEEFNGTLTRSSKTGREVSRQDLVAVVAMKRDPSSDGAINTAGNIAYATSDPERAMVYDDEATVVLTDRVKRDGAPVTKEKMKDPTGQADFTLNWSPPDNGTYDIYSFWIQATGQSATPSSGTNYTINYIDPYGVEALIDFYEKDFFTDDLKKIIRENGRGEIYMDSLEVSTSNGQTGQFWGYTLMDEFKKRHGYDLTRYLPYIIRTGSRAEYTQYLTKMLGNNDVKEAKIRADLYAVMTDSYVNNVLLPLKKWLNKELNMKLRAEIAFNLPYELSLSGRGVDYVEAESLDFGEQIENYRGFAGAANVYGRRLSSETGALNGQTYAHGLERYMRMVNTQFAGGIQHTVWHGYSSLSGVKPIDDKQGTPTYWPGNDMMSSNFSDRLGPRQPAFDHYDDFMTKISRDQAVLQQGKAQVDLAIMHTDYYTVHDYVGSATDVDLMRNRKANFMKDLSLQDAGYTYNFLAPENLENLEAEGIVDYDPDQGLIPENVGYQAVIVYQENMRVKSAEKLLELAEKGLPIIFVNGLNVRHMLTKGTNNWGQAIGSSSPNADTVSKALWSVSKIHEQAAAYTLGLGEDDAQLKGIVTKLKALPNVIELSPDDLPTDPHNPDPEGWGYDDKYFYNKTGILEALQDLGIRPRAEFTESNKNYFTVMRKTDDTLYLWAYNFMSDDEFKPQKVNFDLNNDINISVSEIGKPYTINTWTGEIAELGDYTIKDGRISFDLTLEPGETTVIALDLKNPGDGVHAVSTNADKALLNNGALSVYATETGTYKTVLSDGTEVVNEIQAPANISLPEWNLTVEDWTRGELVDITENRGKGYTTTESYWTTKKTPIVVGKTSLIPWKDIPAVGDKVSGIGTYTTTFKLPEDWSDANGAYLDIESLSRNTAYVWVNGQRARGLDIVAGTVDVSELLQPGVNTIKVEVSSTLRNRLIDLKYPGMNPNSNNLPGGPPPPNGGRYSIKMPPADYGMVGDTQLVTYTKALVYDSVAEKDKALLRGLIEEAEKLLVEDYTDDSWQALQVALEAAKTVVANDKSTHDAIVSAKASLQAAIDALIKIVMVVSNGNRQSNIDFEIKSANGKGYMLYISETGEADSFKKYSNVNYNSKGVHVKGLTNGKTYYAYIVYSSGEVYKKSATAVLNPSK</sequence>
<evidence type="ECO:0000256" key="1">
    <source>
        <dbReference type="SAM" id="SignalP"/>
    </source>
</evidence>
<dbReference type="Pfam" id="PF17132">
    <property type="entry name" value="Glyco_hydro_106"/>
    <property type="match status" value="1"/>
</dbReference>
<proteinExistence type="predicted"/>
<keyword evidence="1" id="KW-0732">Signal</keyword>
<dbReference type="PANTHER" id="PTHR36848">
    <property type="entry name" value="DNA-BINDING PROTEIN (PUTATIVE SECRETED PROTEIN)-RELATED"/>
    <property type="match status" value="1"/>
</dbReference>
<dbReference type="Gene3D" id="1.20.1270.90">
    <property type="entry name" value="AF1782-like"/>
    <property type="match status" value="1"/>
</dbReference>
<comment type="caution">
    <text evidence="2">The sequence shown here is derived from an EMBL/GenBank/DDBJ whole genome shotgun (WGS) entry which is preliminary data.</text>
</comment>
<dbReference type="InterPro" id="IPR008979">
    <property type="entry name" value="Galactose-bd-like_sf"/>
</dbReference>
<dbReference type="PANTHER" id="PTHR36848:SF2">
    <property type="entry name" value="SECRETED PROTEIN"/>
    <property type="match status" value="1"/>
</dbReference>
<protein>
    <submittedName>
        <fullName evidence="2">Alpha-L-rhamnosidase-like protein</fullName>
    </submittedName>
</protein>
<dbReference type="Gene3D" id="2.60.120.260">
    <property type="entry name" value="Galactose-binding domain-like"/>
    <property type="match status" value="1"/>
</dbReference>
<feature type="signal peptide" evidence="1">
    <location>
        <begin position="1"/>
        <end position="22"/>
    </location>
</feature>
<name>A0A4R2B3T5_9BACI</name>
<dbReference type="Pfam" id="PF07554">
    <property type="entry name" value="FIVAR"/>
    <property type="match status" value="1"/>
</dbReference>
<reference evidence="2 3" key="1">
    <citation type="journal article" date="2015" name="Stand. Genomic Sci.">
        <title>Genomic Encyclopedia of Bacterial and Archaeal Type Strains, Phase III: the genomes of soil and plant-associated and newly described type strains.</title>
        <authorList>
            <person name="Whitman W.B."/>
            <person name="Woyke T."/>
            <person name="Klenk H.P."/>
            <person name="Zhou Y."/>
            <person name="Lilburn T.G."/>
            <person name="Beck B.J."/>
            <person name="De Vos P."/>
            <person name="Vandamme P."/>
            <person name="Eisen J.A."/>
            <person name="Garrity G."/>
            <person name="Hugenholtz P."/>
            <person name="Kyrpides N.C."/>
        </authorList>
    </citation>
    <scope>NUCLEOTIDE SEQUENCE [LARGE SCALE GENOMIC DNA]</scope>
    <source>
        <strain evidence="2 3">CV53</strain>
    </source>
</reference>
<organism evidence="2 3">
    <name type="scientific">Mesobacillus foraminis</name>
    <dbReference type="NCBI Taxonomy" id="279826"/>
    <lineage>
        <taxon>Bacteria</taxon>
        <taxon>Bacillati</taxon>
        <taxon>Bacillota</taxon>
        <taxon>Bacilli</taxon>
        <taxon>Bacillales</taxon>
        <taxon>Bacillaceae</taxon>
        <taxon>Mesobacillus</taxon>
    </lineage>
</organism>
<dbReference type="InterPro" id="IPR053161">
    <property type="entry name" value="Ulvan_degrading_GH"/>
</dbReference>
<accession>A0A4R2B3T5</accession>
<keyword evidence="3" id="KW-1185">Reference proteome</keyword>